<dbReference type="Proteomes" id="UP000887581">
    <property type="component" value="Unplaced"/>
</dbReference>
<protein>
    <submittedName>
        <fullName evidence="3">Metallothionein</fullName>
    </submittedName>
</protein>
<evidence type="ECO:0000256" key="1">
    <source>
        <dbReference type="SAM" id="MobiDB-lite"/>
    </source>
</evidence>
<dbReference type="AlphaFoldDB" id="A0A915PIX8"/>
<reference evidence="3" key="1">
    <citation type="submission" date="2022-11" db="UniProtKB">
        <authorList>
            <consortium name="WormBaseParasite"/>
        </authorList>
    </citation>
    <scope>IDENTIFICATION</scope>
</reference>
<dbReference type="WBParaSite" id="sdigi.contig128.g4902.t1">
    <property type="protein sequence ID" value="sdigi.contig128.g4902.t1"/>
    <property type="gene ID" value="sdigi.contig128.g4902"/>
</dbReference>
<sequence>MARIMQDSRWMTDSLRTGNQSSQHATGIRCACSARGCACSACHDAAHSSEHRCFVDACSGRAPSHPHS</sequence>
<evidence type="ECO:0000313" key="3">
    <source>
        <dbReference type="WBParaSite" id="sdigi.contig128.g4902.t1"/>
    </source>
</evidence>
<evidence type="ECO:0000313" key="2">
    <source>
        <dbReference type="Proteomes" id="UP000887581"/>
    </source>
</evidence>
<organism evidence="2 3">
    <name type="scientific">Setaria digitata</name>
    <dbReference type="NCBI Taxonomy" id="48799"/>
    <lineage>
        <taxon>Eukaryota</taxon>
        <taxon>Metazoa</taxon>
        <taxon>Ecdysozoa</taxon>
        <taxon>Nematoda</taxon>
        <taxon>Chromadorea</taxon>
        <taxon>Rhabditida</taxon>
        <taxon>Spirurina</taxon>
        <taxon>Spiruromorpha</taxon>
        <taxon>Filarioidea</taxon>
        <taxon>Setariidae</taxon>
        <taxon>Setaria</taxon>
    </lineage>
</organism>
<accession>A0A915PIX8</accession>
<feature type="region of interest" description="Disordered" evidence="1">
    <location>
        <begin position="1"/>
        <end position="23"/>
    </location>
</feature>
<proteinExistence type="predicted"/>
<keyword evidence="2" id="KW-1185">Reference proteome</keyword>
<feature type="compositionally biased region" description="Polar residues" evidence="1">
    <location>
        <begin position="9"/>
        <end position="23"/>
    </location>
</feature>
<name>A0A915PIX8_9BILA</name>